<keyword evidence="1" id="KW-0808">Transferase</keyword>
<accession>A0ACB7VPK8</accession>
<evidence type="ECO:0000313" key="1">
    <source>
        <dbReference type="EMBL" id="KAH7676300.1"/>
    </source>
</evidence>
<proteinExistence type="predicted"/>
<comment type="caution">
    <text evidence="1">The sequence shown here is derived from an EMBL/GenBank/DDBJ whole genome shotgun (WGS) entry which is preliminary data.</text>
</comment>
<keyword evidence="2" id="KW-1185">Reference proteome</keyword>
<evidence type="ECO:0000313" key="2">
    <source>
        <dbReference type="Proteomes" id="UP000827976"/>
    </source>
</evidence>
<dbReference type="EC" id="2.3.1.167" evidence="1"/>
<organism evidence="1 2">
    <name type="scientific">Dioscorea alata</name>
    <name type="common">Purple yam</name>
    <dbReference type="NCBI Taxonomy" id="55571"/>
    <lineage>
        <taxon>Eukaryota</taxon>
        <taxon>Viridiplantae</taxon>
        <taxon>Streptophyta</taxon>
        <taxon>Embryophyta</taxon>
        <taxon>Tracheophyta</taxon>
        <taxon>Spermatophyta</taxon>
        <taxon>Magnoliopsida</taxon>
        <taxon>Liliopsida</taxon>
        <taxon>Dioscoreales</taxon>
        <taxon>Dioscoreaceae</taxon>
        <taxon>Dioscorea</taxon>
    </lineage>
</organism>
<gene>
    <name evidence="1" type="ORF">IHE45_07G005900</name>
</gene>
<dbReference type="EMBL" id="CM037017">
    <property type="protein sequence ID" value="KAH7676300.1"/>
    <property type="molecule type" value="Genomic_DNA"/>
</dbReference>
<sequence length="286" mass="31902">MNSSFSVVKTSKSMIKPAKPTPQTTLNLSAIDNLPGLRCKVRTYHVYSMGVHEPGKVIGEAISKALVHYYPIAGRLIESKQGKLQINCTGDGVFLAEAFANCTLEQVNYLSHPLFPTHHQLLPDPSPDLDPTDILVLIQVTEFDCGGFVMGLEFCHSICDGLGAAQFFKSVAEFARGLTAPMVTPVWLREAIPTPPNLSYTSSSELPQLPILTTYKLEQLTIDISMEQIGMFKNKYYNLTGQRCSMFEFLAAKVWQCRTRAINLESDEEVKLVFFANEFQRLKLLT</sequence>
<reference evidence="2" key="1">
    <citation type="journal article" date="2022" name="Nat. Commun.">
        <title>Chromosome evolution and the genetic basis of agronomically important traits in greater yam.</title>
        <authorList>
            <person name="Bredeson J.V."/>
            <person name="Lyons J.B."/>
            <person name="Oniyinde I.O."/>
            <person name="Okereke N.R."/>
            <person name="Kolade O."/>
            <person name="Nnabue I."/>
            <person name="Nwadili C.O."/>
            <person name="Hribova E."/>
            <person name="Parker M."/>
            <person name="Nwogha J."/>
            <person name="Shu S."/>
            <person name="Carlson J."/>
            <person name="Kariba R."/>
            <person name="Muthemba S."/>
            <person name="Knop K."/>
            <person name="Barton G.J."/>
            <person name="Sherwood A.V."/>
            <person name="Lopez-Montes A."/>
            <person name="Asiedu R."/>
            <person name="Jamnadass R."/>
            <person name="Muchugi A."/>
            <person name="Goodstein D."/>
            <person name="Egesi C.N."/>
            <person name="Featherston J."/>
            <person name="Asfaw A."/>
            <person name="Simpson G.G."/>
            <person name="Dolezel J."/>
            <person name="Hendre P.S."/>
            <person name="Van Deynze A."/>
            <person name="Kumar P.L."/>
            <person name="Obidiegwu J.E."/>
            <person name="Bhattacharjee R."/>
            <person name="Rokhsar D.S."/>
        </authorList>
    </citation>
    <scope>NUCLEOTIDE SEQUENCE [LARGE SCALE GENOMIC DNA]</scope>
    <source>
        <strain evidence="2">cv. TDa95/00328</strain>
    </source>
</reference>
<keyword evidence="1" id="KW-0012">Acyltransferase</keyword>
<protein>
    <submittedName>
        <fullName evidence="1">Transferase protein</fullName>
        <ecNumber evidence="1">2.3.1.167</ecNumber>
    </submittedName>
</protein>
<dbReference type="Proteomes" id="UP000827976">
    <property type="component" value="Chromosome 7"/>
</dbReference>
<name>A0ACB7VPK8_DIOAL</name>